<comment type="subcellular location">
    <subcellularLocation>
        <location evidence="1">Cell envelope</location>
    </subcellularLocation>
</comment>
<name>A0ABM8R6X5_9BACT</name>
<dbReference type="InterPro" id="IPR000866">
    <property type="entry name" value="AhpC/TSA"/>
</dbReference>
<gene>
    <name evidence="7" type="ORF">NSPZN2_110024</name>
</gene>
<keyword evidence="2" id="KW-0201">Cytochrome c-type biogenesis</keyword>
<dbReference type="CDD" id="cd02966">
    <property type="entry name" value="TlpA_like_family"/>
    <property type="match status" value="1"/>
</dbReference>
<dbReference type="Proteomes" id="UP000675880">
    <property type="component" value="Unassembled WGS sequence"/>
</dbReference>
<dbReference type="PANTHER" id="PTHR42852">
    <property type="entry name" value="THIOL:DISULFIDE INTERCHANGE PROTEIN DSBE"/>
    <property type="match status" value="1"/>
</dbReference>
<feature type="domain" description="Thioredoxin" evidence="6">
    <location>
        <begin position="27"/>
        <end position="171"/>
    </location>
</feature>
<keyword evidence="5" id="KW-0732">Signal</keyword>
<dbReference type="RefSeq" id="WP_213041861.1">
    <property type="nucleotide sequence ID" value="NZ_CAJNBJ010000003.1"/>
</dbReference>
<organism evidence="7 8">
    <name type="scientific">Nitrospira defluvii</name>
    <dbReference type="NCBI Taxonomy" id="330214"/>
    <lineage>
        <taxon>Bacteria</taxon>
        <taxon>Pseudomonadati</taxon>
        <taxon>Nitrospirota</taxon>
        <taxon>Nitrospiria</taxon>
        <taxon>Nitrospirales</taxon>
        <taxon>Nitrospiraceae</taxon>
        <taxon>Nitrospira</taxon>
    </lineage>
</organism>
<dbReference type="PROSITE" id="PS51352">
    <property type="entry name" value="THIOREDOXIN_2"/>
    <property type="match status" value="1"/>
</dbReference>
<evidence type="ECO:0000313" key="7">
    <source>
        <dbReference type="EMBL" id="CAE6736411.1"/>
    </source>
</evidence>
<comment type="caution">
    <text evidence="7">The sequence shown here is derived from an EMBL/GenBank/DDBJ whole genome shotgun (WGS) entry which is preliminary data.</text>
</comment>
<keyword evidence="3" id="KW-1015">Disulfide bond</keyword>
<evidence type="ECO:0000313" key="8">
    <source>
        <dbReference type="Proteomes" id="UP000675880"/>
    </source>
</evidence>
<dbReference type="InterPro" id="IPR050553">
    <property type="entry name" value="Thioredoxin_ResA/DsbE_sf"/>
</dbReference>
<evidence type="ECO:0000259" key="6">
    <source>
        <dbReference type="PROSITE" id="PS51352"/>
    </source>
</evidence>
<dbReference type="InterPro" id="IPR036249">
    <property type="entry name" value="Thioredoxin-like_sf"/>
</dbReference>
<dbReference type="Gene3D" id="3.40.30.10">
    <property type="entry name" value="Glutaredoxin"/>
    <property type="match status" value="1"/>
</dbReference>
<dbReference type="InterPro" id="IPR013766">
    <property type="entry name" value="Thioredoxin_domain"/>
</dbReference>
<keyword evidence="4" id="KW-0676">Redox-active center</keyword>
<evidence type="ECO:0000256" key="5">
    <source>
        <dbReference type="SAM" id="SignalP"/>
    </source>
</evidence>
<dbReference type="Pfam" id="PF00578">
    <property type="entry name" value="AhpC-TSA"/>
    <property type="match status" value="1"/>
</dbReference>
<reference evidence="7 8" key="1">
    <citation type="submission" date="2021-02" db="EMBL/GenBank/DDBJ databases">
        <authorList>
            <person name="Han P."/>
        </authorList>
    </citation>
    <scope>NUCLEOTIDE SEQUENCE [LARGE SCALE GENOMIC DNA]</scope>
    <source>
        <strain evidence="7">Candidatus Nitrospira sp. ZN2</strain>
    </source>
</reference>
<sequence>MRRALIVLAIALVPLWASHAVFAAGFFKVGEPAPVFALTSITGDAVSLEQLRGKVVVLGLFHICDPCMIQGTNLQKVHEATAGKNVAVVGINSSGNSKRDVGEFLSAFPVKVTYPYLLDPNKTTDKLYGGGKFIPNVYVIDQQGVIRWQRVGNMDLADADVITQEVEKLLASPPASGAGGM</sequence>
<evidence type="ECO:0000256" key="4">
    <source>
        <dbReference type="ARBA" id="ARBA00023284"/>
    </source>
</evidence>
<dbReference type="PANTHER" id="PTHR42852:SF6">
    <property type="entry name" value="THIOL:DISULFIDE INTERCHANGE PROTEIN DSBE"/>
    <property type="match status" value="1"/>
</dbReference>
<protein>
    <submittedName>
        <fullName evidence="7">Thiol:disulfide interchange protein DsbE</fullName>
    </submittedName>
</protein>
<dbReference type="SUPFAM" id="SSF52833">
    <property type="entry name" value="Thioredoxin-like"/>
    <property type="match status" value="1"/>
</dbReference>
<evidence type="ECO:0000256" key="1">
    <source>
        <dbReference type="ARBA" id="ARBA00004196"/>
    </source>
</evidence>
<keyword evidence="8" id="KW-1185">Reference proteome</keyword>
<feature type="signal peptide" evidence="5">
    <location>
        <begin position="1"/>
        <end position="23"/>
    </location>
</feature>
<dbReference type="EMBL" id="CAJNBJ010000003">
    <property type="protein sequence ID" value="CAE6736411.1"/>
    <property type="molecule type" value="Genomic_DNA"/>
</dbReference>
<evidence type="ECO:0000256" key="3">
    <source>
        <dbReference type="ARBA" id="ARBA00023157"/>
    </source>
</evidence>
<proteinExistence type="predicted"/>
<feature type="chain" id="PRO_5046372447" evidence="5">
    <location>
        <begin position="24"/>
        <end position="181"/>
    </location>
</feature>
<evidence type="ECO:0000256" key="2">
    <source>
        <dbReference type="ARBA" id="ARBA00022748"/>
    </source>
</evidence>
<accession>A0ABM8R6X5</accession>